<keyword evidence="1" id="KW-0732">Signal</keyword>
<keyword evidence="3" id="KW-1185">Reference proteome</keyword>
<gene>
    <name evidence="2" type="ORF">CCAP1982_LOCUS1921</name>
</gene>
<feature type="signal peptide" evidence="1">
    <location>
        <begin position="1"/>
        <end position="15"/>
    </location>
</feature>
<evidence type="ECO:0000256" key="1">
    <source>
        <dbReference type="SAM" id="SignalP"/>
    </source>
</evidence>
<sequence>MKKLLIVLLVSCSYCNLPLVKRAAFASNGDSTEEIDGKQQLGIYVLAEVSKFVKFCLDKGSLVVNNAVKDLKAIPKSAKKLRASN</sequence>
<evidence type="ECO:0000313" key="3">
    <source>
        <dbReference type="Proteomes" id="UP000606786"/>
    </source>
</evidence>
<dbReference type="OrthoDB" id="7964650at2759"/>
<feature type="chain" id="PRO_5033032019" evidence="1">
    <location>
        <begin position="16"/>
        <end position="85"/>
    </location>
</feature>
<protein>
    <submittedName>
        <fullName evidence="2">(Mediterranean fruit fly) hypothetical protein</fullName>
    </submittedName>
</protein>
<organism evidence="2 3">
    <name type="scientific">Ceratitis capitata</name>
    <name type="common">Mediterranean fruit fly</name>
    <name type="synonym">Tephritis capitata</name>
    <dbReference type="NCBI Taxonomy" id="7213"/>
    <lineage>
        <taxon>Eukaryota</taxon>
        <taxon>Metazoa</taxon>
        <taxon>Ecdysozoa</taxon>
        <taxon>Arthropoda</taxon>
        <taxon>Hexapoda</taxon>
        <taxon>Insecta</taxon>
        <taxon>Pterygota</taxon>
        <taxon>Neoptera</taxon>
        <taxon>Endopterygota</taxon>
        <taxon>Diptera</taxon>
        <taxon>Brachycera</taxon>
        <taxon>Muscomorpha</taxon>
        <taxon>Tephritoidea</taxon>
        <taxon>Tephritidae</taxon>
        <taxon>Ceratitis</taxon>
        <taxon>Ceratitis</taxon>
    </lineage>
</organism>
<proteinExistence type="predicted"/>
<name>A0A811U4F6_CERCA</name>
<comment type="caution">
    <text evidence="2">The sequence shown here is derived from an EMBL/GenBank/DDBJ whole genome shotgun (WGS) entry which is preliminary data.</text>
</comment>
<dbReference type="EMBL" id="CAJHJT010000001">
    <property type="protein sequence ID" value="CAD6993096.1"/>
    <property type="molecule type" value="Genomic_DNA"/>
</dbReference>
<evidence type="ECO:0000313" key="2">
    <source>
        <dbReference type="EMBL" id="CAD6993096.1"/>
    </source>
</evidence>
<dbReference type="Proteomes" id="UP000606786">
    <property type="component" value="Unassembled WGS sequence"/>
</dbReference>
<accession>A0A811U4F6</accession>
<reference evidence="2" key="1">
    <citation type="submission" date="2020-11" db="EMBL/GenBank/DDBJ databases">
        <authorList>
            <person name="Whitehead M."/>
        </authorList>
    </citation>
    <scope>NUCLEOTIDE SEQUENCE</scope>
    <source>
        <strain evidence="2">EGII</strain>
    </source>
</reference>
<dbReference type="AlphaFoldDB" id="A0A811U4F6"/>